<name>A0A0C2W2A5_SERVB</name>
<organism evidence="2 3">
    <name type="scientific">Serendipita vermifera MAFF 305830</name>
    <dbReference type="NCBI Taxonomy" id="933852"/>
    <lineage>
        <taxon>Eukaryota</taxon>
        <taxon>Fungi</taxon>
        <taxon>Dikarya</taxon>
        <taxon>Basidiomycota</taxon>
        <taxon>Agaricomycotina</taxon>
        <taxon>Agaricomycetes</taxon>
        <taxon>Sebacinales</taxon>
        <taxon>Serendipitaceae</taxon>
        <taxon>Serendipita</taxon>
    </lineage>
</organism>
<feature type="compositionally biased region" description="Polar residues" evidence="1">
    <location>
        <begin position="111"/>
        <end position="123"/>
    </location>
</feature>
<feature type="region of interest" description="Disordered" evidence="1">
    <location>
        <begin position="1"/>
        <end position="86"/>
    </location>
</feature>
<protein>
    <submittedName>
        <fullName evidence="2">Uncharacterized protein</fullName>
    </submittedName>
</protein>
<feature type="compositionally biased region" description="Low complexity" evidence="1">
    <location>
        <begin position="74"/>
        <end position="83"/>
    </location>
</feature>
<accession>A0A0C2W2A5</accession>
<proteinExistence type="predicted"/>
<dbReference type="HOGENOM" id="CLU_1338232_0_0_1"/>
<dbReference type="Proteomes" id="UP000054097">
    <property type="component" value="Unassembled WGS sequence"/>
</dbReference>
<evidence type="ECO:0000313" key="2">
    <source>
        <dbReference type="EMBL" id="KIM20603.1"/>
    </source>
</evidence>
<feature type="compositionally biased region" description="Basic residues" evidence="1">
    <location>
        <begin position="63"/>
        <end position="73"/>
    </location>
</feature>
<feature type="region of interest" description="Disordered" evidence="1">
    <location>
        <begin position="104"/>
        <end position="159"/>
    </location>
</feature>
<dbReference type="AlphaFoldDB" id="A0A0C2W2A5"/>
<evidence type="ECO:0000256" key="1">
    <source>
        <dbReference type="SAM" id="MobiDB-lite"/>
    </source>
</evidence>
<sequence length="205" mass="24267">MSSRTRIHRQPIWQETSSNRQRKHPAGEYITTSFSRSRYSRARDARPTGRSRYSRPKDARPTRQSRSRPHHSSPGRGSRSRYSSPRDARRSRWFPFRFWSRTRDSKDAGQTRGSRSRVLSQPPRSRETRCRDGSRTCSHQSRGHRPIRRSQSRSPPPPLYSLKLHAQVLIRQWQKEDAEQLHYYTALLGIFELDCIRKILTDVQK</sequence>
<reference evidence="3" key="2">
    <citation type="submission" date="2015-01" db="EMBL/GenBank/DDBJ databases">
        <title>Evolutionary Origins and Diversification of the Mycorrhizal Mutualists.</title>
        <authorList>
            <consortium name="DOE Joint Genome Institute"/>
            <consortium name="Mycorrhizal Genomics Consortium"/>
            <person name="Kohler A."/>
            <person name="Kuo A."/>
            <person name="Nagy L.G."/>
            <person name="Floudas D."/>
            <person name="Copeland A."/>
            <person name="Barry K.W."/>
            <person name="Cichocki N."/>
            <person name="Veneault-Fourrey C."/>
            <person name="LaButti K."/>
            <person name="Lindquist E.A."/>
            <person name="Lipzen A."/>
            <person name="Lundell T."/>
            <person name="Morin E."/>
            <person name="Murat C."/>
            <person name="Riley R."/>
            <person name="Ohm R."/>
            <person name="Sun H."/>
            <person name="Tunlid A."/>
            <person name="Henrissat B."/>
            <person name="Grigoriev I.V."/>
            <person name="Hibbett D.S."/>
            <person name="Martin F."/>
        </authorList>
    </citation>
    <scope>NUCLEOTIDE SEQUENCE [LARGE SCALE GENOMIC DNA]</scope>
    <source>
        <strain evidence="3">MAFF 305830</strain>
    </source>
</reference>
<feature type="compositionally biased region" description="Basic and acidic residues" evidence="1">
    <location>
        <begin position="124"/>
        <end position="134"/>
    </location>
</feature>
<evidence type="ECO:0000313" key="3">
    <source>
        <dbReference type="Proteomes" id="UP000054097"/>
    </source>
</evidence>
<keyword evidence="3" id="KW-1185">Reference proteome</keyword>
<gene>
    <name evidence="2" type="ORF">M408DRAFT_129928</name>
</gene>
<reference evidence="2 3" key="1">
    <citation type="submission" date="2014-04" db="EMBL/GenBank/DDBJ databases">
        <authorList>
            <consortium name="DOE Joint Genome Institute"/>
            <person name="Kuo A."/>
            <person name="Zuccaro A."/>
            <person name="Kohler A."/>
            <person name="Nagy L.G."/>
            <person name="Floudas D."/>
            <person name="Copeland A."/>
            <person name="Barry K.W."/>
            <person name="Cichocki N."/>
            <person name="Veneault-Fourrey C."/>
            <person name="LaButti K."/>
            <person name="Lindquist E.A."/>
            <person name="Lipzen A."/>
            <person name="Lundell T."/>
            <person name="Morin E."/>
            <person name="Murat C."/>
            <person name="Sun H."/>
            <person name="Tunlid A."/>
            <person name="Henrissat B."/>
            <person name="Grigoriev I.V."/>
            <person name="Hibbett D.S."/>
            <person name="Martin F."/>
            <person name="Nordberg H.P."/>
            <person name="Cantor M.N."/>
            <person name="Hua S.X."/>
        </authorList>
    </citation>
    <scope>NUCLEOTIDE SEQUENCE [LARGE SCALE GENOMIC DNA]</scope>
    <source>
        <strain evidence="2 3">MAFF 305830</strain>
    </source>
</reference>
<feature type="compositionally biased region" description="Basic residues" evidence="1">
    <location>
        <begin position="141"/>
        <end position="151"/>
    </location>
</feature>
<dbReference type="EMBL" id="KN824419">
    <property type="protein sequence ID" value="KIM20603.1"/>
    <property type="molecule type" value="Genomic_DNA"/>
</dbReference>